<proteinExistence type="predicted"/>
<accession>A0A8S5RJ14</accession>
<evidence type="ECO:0000313" key="1">
    <source>
        <dbReference type="EMBL" id="DAE31089.1"/>
    </source>
</evidence>
<sequence length="49" mass="5857">MLAIILAIVLIIAFIYYDPYVDITEDNVLLWYNGKGYREYIILWSRNTN</sequence>
<name>A0A8S5RJ14_9VIRU</name>
<dbReference type="EMBL" id="BK059105">
    <property type="protein sequence ID" value="DAE31089.1"/>
    <property type="molecule type" value="Genomic_DNA"/>
</dbReference>
<protein>
    <submittedName>
        <fullName evidence="1">Uncharacterized protein</fullName>
    </submittedName>
</protein>
<organism evidence="1">
    <name type="scientific">virus sp. ctML55</name>
    <dbReference type="NCBI Taxonomy" id="2827627"/>
    <lineage>
        <taxon>Viruses</taxon>
    </lineage>
</organism>
<reference evidence="1" key="1">
    <citation type="journal article" date="2021" name="Proc. Natl. Acad. Sci. U.S.A.">
        <title>A Catalog of Tens of Thousands of Viruses from Human Metagenomes Reveals Hidden Associations with Chronic Diseases.</title>
        <authorList>
            <person name="Tisza M.J."/>
            <person name="Buck C.B."/>
        </authorList>
    </citation>
    <scope>NUCLEOTIDE SEQUENCE</scope>
    <source>
        <strain evidence="1">CtML55</strain>
    </source>
</reference>